<feature type="compositionally biased region" description="Basic and acidic residues" evidence="1">
    <location>
        <begin position="89"/>
        <end position="103"/>
    </location>
</feature>
<feature type="region of interest" description="Disordered" evidence="1">
    <location>
        <begin position="87"/>
        <end position="130"/>
    </location>
</feature>
<evidence type="ECO:0000256" key="1">
    <source>
        <dbReference type="SAM" id="MobiDB-lite"/>
    </source>
</evidence>
<reference evidence="2" key="1">
    <citation type="submission" date="2015-07" db="EMBL/GenBank/DDBJ databases">
        <title>Transcriptome Assembly of Anthurium amnicola.</title>
        <authorList>
            <person name="Suzuki J."/>
        </authorList>
    </citation>
    <scope>NUCLEOTIDE SEQUENCE</scope>
</reference>
<sequence length="181" mass="19627">AIESILGDCNSSRSTFMSQIIKSKRKLYDVIHQHSVSSTPPVIDVVSGGNLNVSEKSSVKQKEVQVASTNERSPTAAHVKFPLQQLAESHPDAFKRKKPKEECIEISSDSDGGGSSLQHERKGGRAAGQVTLCSKKLSNEPHVKPDIQVKIETSPAGPSGLPSEIQVTSSNRKRKYLKKVV</sequence>
<protein>
    <submittedName>
        <fullName evidence="2">Cytochrome c-type biogenesis protein CcmE</fullName>
    </submittedName>
</protein>
<accession>A0A1D1Y1J6</accession>
<proteinExistence type="predicted"/>
<name>A0A1D1Y1J6_9ARAE</name>
<feature type="region of interest" description="Disordered" evidence="1">
    <location>
        <begin position="151"/>
        <end position="181"/>
    </location>
</feature>
<evidence type="ECO:0000313" key="2">
    <source>
        <dbReference type="EMBL" id="JAT48509.1"/>
    </source>
</evidence>
<dbReference type="EMBL" id="GDJX01019427">
    <property type="protein sequence ID" value="JAT48509.1"/>
    <property type="molecule type" value="Transcribed_RNA"/>
</dbReference>
<feature type="compositionally biased region" description="Basic residues" evidence="1">
    <location>
        <begin position="171"/>
        <end position="181"/>
    </location>
</feature>
<feature type="non-terminal residue" evidence="2">
    <location>
        <position position="1"/>
    </location>
</feature>
<dbReference type="AlphaFoldDB" id="A0A1D1Y1J6"/>
<gene>
    <name evidence="2" type="primary">ccmE_2</name>
    <name evidence="2" type="ORF">g.6047</name>
</gene>
<organism evidence="2">
    <name type="scientific">Anthurium amnicola</name>
    <dbReference type="NCBI Taxonomy" id="1678845"/>
    <lineage>
        <taxon>Eukaryota</taxon>
        <taxon>Viridiplantae</taxon>
        <taxon>Streptophyta</taxon>
        <taxon>Embryophyta</taxon>
        <taxon>Tracheophyta</taxon>
        <taxon>Spermatophyta</taxon>
        <taxon>Magnoliopsida</taxon>
        <taxon>Liliopsida</taxon>
        <taxon>Araceae</taxon>
        <taxon>Pothoideae</taxon>
        <taxon>Potheae</taxon>
        <taxon>Anthurium</taxon>
    </lineage>
</organism>